<comment type="caution">
    <text evidence="9">The sequence shown here is derived from an EMBL/GenBank/DDBJ whole genome shotgun (WGS) entry which is preliminary data.</text>
</comment>
<keyword evidence="10" id="KW-1185">Reference proteome</keyword>
<evidence type="ECO:0000313" key="9">
    <source>
        <dbReference type="EMBL" id="CAD6342552.1"/>
    </source>
</evidence>
<evidence type="ECO:0000313" key="10">
    <source>
        <dbReference type="Proteomes" id="UP000604825"/>
    </source>
</evidence>
<evidence type="ECO:0000256" key="4">
    <source>
        <dbReference type="ARBA" id="ARBA00022989"/>
    </source>
</evidence>
<keyword evidence="3 8" id="KW-0812">Transmembrane</keyword>
<keyword evidence="6" id="KW-0175">Coiled coil</keyword>
<comment type="subcellular location">
    <subcellularLocation>
        <location evidence="1">Membrane</location>
        <topology evidence="1">Multi-pass membrane protein</topology>
    </subcellularLocation>
</comment>
<dbReference type="AlphaFoldDB" id="A0A811SPR9"/>
<dbReference type="Pfam" id="PF07851">
    <property type="entry name" value="TMEM120A-B"/>
    <property type="match status" value="1"/>
</dbReference>
<dbReference type="InterPro" id="IPR012926">
    <property type="entry name" value="TMEM120A/B"/>
</dbReference>
<evidence type="ECO:0008006" key="11">
    <source>
        <dbReference type="Google" id="ProtNLM"/>
    </source>
</evidence>
<evidence type="ECO:0000256" key="7">
    <source>
        <dbReference type="SAM" id="MobiDB-lite"/>
    </source>
</evidence>
<evidence type="ECO:0000256" key="6">
    <source>
        <dbReference type="SAM" id="Coils"/>
    </source>
</evidence>
<feature type="compositionally biased region" description="Polar residues" evidence="7">
    <location>
        <begin position="429"/>
        <end position="443"/>
    </location>
</feature>
<proteinExistence type="inferred from homology"/>
<evidence type="ECO:0000256" key="3">
    <source>
        <dbReference type="ARBA" id="ARBA00022692"/>
    </source>
</evidence>
<evidence type="ECO:0000256" key="8">
    <source>
        <dbReference type="SAM" id="Phobius"/>
    </source>
</evidence>
<organism evidence="9 10">
    <name type="scientific">Miscanthus lutarioriparius</name>
    <dbReference type="NCBI Taxonomy" id="422564"/>
    <lineage>
        <taxon>Eukaryota</taxon>
        <taxon>Viridiplantae</taxon>
        <taxon>Streptophyta</taxon>
        <taxon>Embryophyta</taxon>
        <taxon>Tracheophyta</taxon>
        <taxon>Spermatophyta</taxon>
        <taxon>Magnoliopsida</taxon>
        <taxon>Liliopsida</taxon>
        <taxon>Poales</taxon>
        <taxon>Poaceae</taxon>
        <taxon>PACMAD clade</taxon>
        <taxon>Panicoideae</taxon>
        <taxon>Andropogonodae</taxon>
        <taxon>Andropogoneae</taxon>
        <taxon>Saccharinae</taxon>
        <taxon>Miscanthus</taxon>
    </lineage>
</organism>
<evidence type="ECO:0000256" key="2">
    <source>
        <dbReference type="ARBA" id="ARBA00009700"/>
    </source>
</evidence>
<dbReference type="GO" id="GO:0016020">
    <property type="term" value="C:membrane"/>
    <property type="evidence" value="ECO:0007669"/>
    <property type="project" value="UniProtKB-SubCell"/>
</dbReference>
<dbReference type="Proteomes" id="UP000604825">
    <property type="component" value="Unassembled WGS sequence"/>
</dbReference>
<name>A0A811SPR9_9POAL</name>
<keyword evidence="5 8" id="KW-0472">Membrane</keyword>
<feature type="transmembrane region" description="Helical" evidence="8">
    <location>
        <begin position="266"/>
        <end position="285"/>
    </location>
</feature>
<dbReference type="PANTHER" id="PTHR21433:SF0">
    <property type="entry name" value="TRANSMEMBRANE PROTEIN 120 HOMOLOG"/>
    <property type="match status" value="1"/>
</dbReference>
<gene>
    <name evidence="9" type="ORF">NCGR_LOCUS66650</name>
</gene>
<evidence type="ECO:0000256" key="1">
    <source>
        <dbReference type="ARBA" id="ARBA00004141"/>
    </source>
</evidence>
<dbReference type="PANTHER" id="PTHR21433">
    <property type="entry name" value="TRANSMEMBRANE PROTEIN INDUCED BY TUMOR NECROSIS FACTOR ALPHA"/>
    <property type="match status" value="1"/>
</dbReference>
<keyword evidence="4 8" id="KW-1133">Transmembrane helix</keyword>
<dbReference type="OrthoDB" id="2015098at2759"/>
<feature type="transmembrane region" description="Helical" evidence="8">
    <location>
        <begin position="382"/>
        <end position="408"/>
    </location>
</feature>
<reference evidence="9" key="1">
    <citation type="submission" date="2020-10" db="EMBL/GenBank/DDBJ databases">
        <authorList>
            <person name="Han B."/>
            <person name="Lu T."/>
            <person name="Zhao Q."/>
            <person name="Huang X."/>
            <person name="Zhao Y."/>
        </authorList>
    </citation>
    <scope>NUCLEOTIDE SEQUENCE</scope>
</reference>
<sequence length="443" mass="49213">MKMDAVGVLTMPWGSYKRRSSFRSGDAAWREIELGFHGNSRLKKVLGVAFSSNSVELDSVDEVQHDRAAARSTEGGNASRGGEERDGGGGEDGAAEQARDLQDAAAALLTRARAEEEALRRRAAAVQGELRRLCEAAAAHADSDKVEEDLDRATCLIADGDVAALLPSKTQGAFLKMFLGPVNLRATRKEVQLKVKEEYNSYRDRTALLFLGFPVILLFLRKWLWNGCFPALPVQLYQAWLLFLYTSLALRENILRVNGSDIRPWWILHHYCAMLMSLISLTWEIKGQPNCARKQRGVELFLCWAIMQGFVMMLQNRYQRQRLYTRIALGKAKRMDVVWGETAGVEGQLLLLCPLLFLLQGFEGYVGVLLLRTAHIGVVPEWQVVVCGILLIAMAIGNFANTVDTLMAKSRFKAKMKKSKGKRDLDTCPSPTGSSPADSTTKA</sequence>
<feature type="region of interest" description="Disordered" evidence="7">
    <location>
        <begin position="415"/>
        <end position="443"/>
    </location>
</feature>
<evidence type="ECO:0000256" key="5">
    <source>
        <dbReference type="ARBA" id="ARBA00023136"/>
    </source>
</evidence>
<feature type="transmembrane region" description="Helical" evidence="8">
    <location>
        <begin position="297"/>
        <end position="316"/>
    </location>
</feature>
<feature type="region of interest" description="Disordered" evidence="7">
    <location>
        <begin position="61"/>
        <end position="97"/>
    </location>
</feature>
<feature type="transmembrane region" description="Helical" evidence="8">
    <location>
        <begin position="337"/>
        <end position="362"/>
    </location>
</feature>
<comment type="similarity">
    <text evidence="2">Belongs to the TMEM120 family.</text>
</comment>
<accession>A0A811SPR9</accession>
<dbReference type="EMBL" id="CAJGYO010000539">
    <property type="protein sequence ID" value="CAD6342552.1"/>
    <property type="molecule type" value="Genomic_DNA"/>
</dbReference>
<feature type="coiled-coil region" evidence="6">
    <location>
        <begin position="98"/>
        <end position="129"/>
    </location>
</feature>
<protein>
    <recommendedName>
        <fullName evidence="11">TMPIT-like protein</fullName>
    </recommendedName>
</protein>